<evidence type="ECO:0000256" key="6">
    <source>
        <dbReference type="ARBA" id="ARBA00023136"/>
    </source>
</evidence>
<evidence type="ECO:0000256" key="1">
    <source>
        <dbReference type="ARBA" id="ARBA00004651"/>
    </source>
</evidence>
<gene>
    <name evidence="9" type="ORF">ABR75_02015</name>
</gene>
<name>A0A0R2Q6D6_9ACTN</name>
<keyword evidence="6 7" id="KW-0472">Membrane</keyword>
<evidence type="ECO:0000256" key="2">
    <source>
        <dbReference type="ARBA" id="ARBA00022448"/>
    </source>
</evidence>
<evidence type="ECO:0000256" key="5">
    <source>
        <dbReference type="ARBA" id="ARBA00022989"/>
    </source>
</evidence>
<keyword evidence="4 7" id="KW-0812">Transmembrane</keyword>
<evidence type="ECO:0000313" key="10">
    <source>
        <dbReference type="Proteomes" id="UP000051017"/>
    </source>
</evidence>
<comment type="similarity">
    <text evidence="7">Belongs to the binding-protein-dependent transport system permease family.</text>
</comment>
<reference evidence="9 10" key="1">
    <citation type="submission" date="2015-10" db="EMBL/GenBank/DDBJ databases">
        <title>Metagenome-Assembled Genomes uncover a global brackish microbiome.</title>
        <authorList>
            <person name="Hugerth L.W."/>
            <person name="Larsson J."/>
            <person name="Alneberg J."/>
            <person name="Lindh M.V."/>
            <person name="Legrand C."/>
            <person name="Pinhassi J."/>
            <person name="Andersson A.F."/>
        </authorList>
    </citation>
    <scope>NUCLEOTIDE SEQUENCE [LARGE SCALE GENOMIC DNA]</scope>
    <source>
        <strain evidence="9">BACL6 MAG-120924-bin43</strain>
    </source>
</reference>
<feature type="transmembrane region" description="Helical" evidence="7">
    <location>
        <begin position="84"/>
        <end position="105"/>
    </location>
</feature>
<dbReference type="PROSITE" id="PS50928">
    <property type="entry name" value="ABC_TM1"/>
    <property type="match status" value="1"/>
</dbReference>
<evidence type="ECO:0000256" key="7">
    <source>
        <dbReference type="RuleBase" id="RU363032"/>
    </source>
</evidence>
<dbReference type="InterPro" id="IPR045621">
    <property type="entry name" value="BPD_transp_1_N"/>
</dbReference>
<dbReference type="Pfam" id="PF19300">
    <property type="entry name" value="BPD_transp_1_N"/>
    <property type="match status" value="1"/>
</dbReference>
<dbReference type="SUPFAM" id="SSF161098">
    <property type="entry name" value="MetI-like"/>
    <property type="match status" value="1"/>
</dbReference>
<evidence type="ECO:0000259" key="8">
    <source>
        <dbReference type="PROSITE" id="PS50928"/>
    </source>
</evidence>
<dbReference type="PANTHER" id="PTHR43163">
    <property type="entry name" value="DIPEPTIDE TRANSPORT SYSTEM PERMEASE PROTEIN DPPB-RELATED"/>
    <property type="match status" value="1"/>
</dbReference>
<proteinExistence type="inferred from homology"/>
<dbReference type="Pfam" id="PF00528">
    <property type="entry name" value="BPD_transp_1"/>
    <property type="match status" value="1"/>
</dbReference>
<comment type="subcellular location">
    <subcellularLocation>
        <location evidence="1 7">Cell membrane</location>
        <topology evidence="1 7">Multi-pass membrane protein</topology>
    </subcellularLocation>
</comment>
<feature type="domain" description="ABC transmembrane type-1" evidence="8">
    <location>
        <begin position="78"/>
        <end position="284"/>
    </location>
</feature>
<dbReference type="EMBL" id="LIBJ01000454">
    <property type="protein sequence ID" value="KRO45653.1"/>
    <property type="molecule type" value="Genomic_DNA"/>
</dbReference>
<evidence type="ECO:0000256" key="4">
    <source>
        <dbReference type="ARBA" id="ARBA00022692"/>
    </source>
</evidence>
<accession>A0A0R2Q6D6</accession>
<protein>
    <submittedName>
        <fullName evidence="9">Peptide ABC transporter permease</fullName>
    </submittedName>
</protein>
<keyword evidence="2 7" id="KW-0813">Transport</keyword>
<dbReference type="GO" id="GO:0005886">
    <property type="term" value="C:plasma membrane"/>
    <property type="evidence" value="ECO:0007669"/>
    <property type="project" value="UniProtKB-SubCell"/>
</dbReference>
<evidence type="ECO:0000256" key="3">
    <source>
        <dbReference type="ARBA" id="ARBA00022475"/>
    </source>
</evidence>
<comment type="caution">
    <text evidence="9">The sequence shown here is derived from an EMBL/GenBank/DDBJ whole genome shotgun (WGS) entry which is preliminary data.</text>
</comment>
<dbReference type="InterPro" id="IPR035906">
    <property type="entry name" value="MetI-like_sf"/>
</dbReference>
<feature type="transmembrane region" description="Helical" evidence="7">
    <location>
        <begin position="269"/>
        <end position="291"/>
    </location>
</feature>
<feature type="transmembrane region" description="Helical" evidence="7">
    <location>
        <begin position="219"/>
        <end position="241"/>
    </location>
</feature>
<feature type="transmembrane region" description="Helical" evidence="7">
    <location>
        <begin position="162"/>
        <end position="180"/>
    </location>
</feature>
<keyword evidence="3" id="KW-1003">Cell membrane</keyword>
<feature type="transmembrane region" description="Helical" evidence="7">
    <location>
        <begin position="117"/>
        <end position="142"/>
    </location>
</feature>
<dbReference type="InterPro" id="IPR000515">
    <property type="entry name" value="MetI-like"/>
</dbReference>
<keyword evidence="5 7" id="KW-1133">Transmembrane helix</keyword>
<dbReference type="GO" id="GO:0055085">
    <property type="term" value="P:transmembrane transport"/>
    <property type="evidence" value="ECO:0007669"/>
    <property type="project" value="InterPro"/>
</dbReference>
<dbReference type="CDD" id="cd06261">
    <property type="entry name" value="TM_PBP2"/>
    <property type="match status" value="1"/>
</dbReference>
<dbReference type="AlphaFoldDB" id="A0A0R2Q6D6"/>
<dbReference type="PANTHER" id="PTHR43163:SF6">
    <property type="entry name" value="DIPEPTIDE TRANSPORT SYSTEM PERMEASE PROTEIN DPPB-RELATED"/>
    <property type="match status" value="1"/>
</dbReference>
<dbReference type="Proteomes" id="UP000051017">
    <property type="component" value="Unassembled WGS sequence"/>
</dbReference>
<feature type="non-terminal residue" evidence="9">
    <location>
        <position position="301"/>
    </location>
</feature>
<dbReference type="Gene3D" id="1.10.3720.10">
    <property type="entry name" value="MetI-like"/>
    <property type="match status" value="1"/>
</dbReference>
<organism evidence="9 10">
    <name type="scientific">Acidimicrobiia bacterium BACL6 MAG-120924-bin43</name>
    <dbReference type="NCBI Taxonomy" id="1655583"/>
    <lineage>
        <taxon>Bacteria</taxon>
        <taxon>Bacillati</taxon>
        <taxon>Actinomycetota</taxon>
        <taxon>Acidimicrobiia</taxon>
        <taxon>acIV cluster</taxon>
    </lineage>
</organism>
<evidence type="ECO:0000313" key="9">
    <source>
        <dbReference type="EMBL" id="KRO45653.1"/>
    </source>
</evidence>
<sequence length="301" mass="32516">MVSLIVFLMTSILPGDIAKQTLGRDASTEAYEIWNKEKGFDKPLVVQYGRWMGGVVTGDLGISLQYEQPVSEILGPAAGKSAQLAIVALILIAPISILGGIAAAMNRGKKVDRILTVGGLSAAVIPEFVWAVVLILVFGVAIRAFPVSAFPDEENPNIFNSIYHLLLPSIALLFVLFGYISRITRAGVIEALDSDYMRTAVLKGLSRKAAVFKHVLRNALLPTIAVIATQVPYLAGGLIAIERVFNYPGFGNILLDAVIARDFPLLQTAVFLTGAVIICFQLIADILFAVLNPRIRQRVTE</sequence>